<reference evidence="2 3" key="1">
    <citation type="submission" date="2016-05" db="EMBL/GenBank/DDBJ databases">
        <title>Diversity and Homogeneity among Thermoacidophilic Verrucomicrobia Methanotrophs Linked with Geographical Origin.</title>
        <authorList>
            <person name="Erikstad H.-A."/>
            <person name="Smestad N.B."/>
            <person name="Ceballos R.M."/>
            <person name="Birkeland N.-K."/>
        </authorList>
    </citation>
    <scope>NUCLEOTIDE SEQUENCE [LARGE SCALE GENOMIC DNA]</scope>
    <source>
        <strain evidence="2 3">Phi</strain>
    </source>
</reference>
<dbReference type="PANTHER" id="PTHR38591:SF1">
    <property type="entry name" value="BLL1000 PROTEIN"/>
    <property type="match status" value="1"/>
</dbReference>
<dbReference type="Pfam" id="PF07143">
    <property type="entry name" value="CrtC"/>
    <property type="match status" value="1"/>
</dbReference>
<feature type="domain" description="AttH" evidence="1">
    <location>
        <begin position="58"/>
        <end position="231"/>
    </location>
</feature>
<keyword evidence="3" id="KW-1185">Reference proteome</keyword>
<name>A0A4Y8PEI0_9BACT</name>
<evidence type="ECO:0000313" key="2">
    <source>
        <dbReference type="EMBL" id="TFE69549.1"/>
    </source>
</evidence>
<organism evidence="2 3">
    <name type="scientific">Methylacidiphilum caldifontis</name>
    <dbReference type="NCBI Taxonomy" id="2795386"/>
    <lineage>
        <taxon>Bacteria</taxon>
        <taxon>Pseudomonadati</taxon>
        <taxon>Verrucomicrobiota</taxon>
        <taxon>Methylacidiphilae</taxon>
        <taxon>Methylacidiphilales</taxon>
        <taxon>Methylacidiphilaceae</taxon>
        <taxon>Methylacidiphilum (ex Ratnadevi et al. 2023)</taxon>
    </lineage>
</organism>
<dbReference type="PANTHER" id="PTHR38591">
    <property type="entry name" value="HYDROLASE"/>
    <property type="match status" value="1"/>
</dbReference>
<sequence length="390" mass="44990">MLIKRLKSCFLCFLFSFFFLFYGKGQFLLYALQDWAVVDQPWSWVFPRDHGNHPEFQTEWWYFTGNLYGPQQEPFGFQWTLFRQGIFSSQPPRTTRWALRDIYFAHFALSDIPKKKFYAFEKADRGALKLAGITIGDMGGWIRGWELKSFGSPKKRFHIYAQEEAIAIDLDLEPLKPPVLHGENGLSRKADQKGAASYYYSFSRLQTEGLIRISNKSWNVKGTSWFDHEFTTNSLGKNEVGWDWFAIQLDNGEELMLYCLRTKDGDFDHNSGGTWIGKEETRKLTLNDFIISRTAFWKSPHTGAIYPSGWKIKLLDPSIEIEIKPKMADQELVLNQLGFLAYWEGAVSVKGKKGENPVHGEGYVELTGYAAPLQDYLGYSFKKSESSLLK</sequence>
<evidence type="ECO:0000313" key="3">
    <source>
        <dbReference type="Proteomes" id="UP000297713"/>
    </source>
</evidence>
<dbReference type="Proteomes" id="UP000297713">
    <property type="component" value="Unassembled WGS sequence"/>
</dbReference>
<accession>A0A4Y8PEI0</accession>
<comment type="caution">
    <text evidence="2">The sequence shown here is derived from an EMBL/GenBank/DDBJ whole genome shotgun (WGS) entry which is preliminary data.</text>
</comment>
<protein>
    <submittedName>
        <fullName evidence="2">Hydrolase</fullName>
    </submittedName>
</protein>
<evidence type="ECO:0000259" key="1">
    <source>
        <dbReference type="Pfam" id="PF07143"/>
    </source>
</evidence>
<dbReference type="Pfam" id="PF17186">
    <property type="entry name" value="Lipocalin_9"/>
    <property type="match status" value="1"/>
</dbReference>
<dbReference type="EMBL" id="LXQC01000124">
    <property type="protein sequence ID" value="TFE69549.1"/>
    <property type="molecule type" value="Genomic_DNA"/>
</dbReference>
<proteinExistence type="predicted"/>
<gene>
    <name evidence="2" type="ORF">A7Q10_06760</name>
</gene>
<dbReference type="InterPro" id="IPR023374">
    <property type="entry name" value="AttH-like_dom_sf"/>
</dbReference>
<dbReference type="AlphaFoldDB" id="A0A4Y8PEI0"/>
<dbReference type="SUPFAM" id="SSF159245">
    <property type="entry name" value="AttH-like"/>
    <property type="match status" value="1"/>
</dbReference>
<dbReference type="InterPro" id="IPR010791">
    <property type="entry name" value="AttH_dom"/>
</dbReference>
<dbReference type="GO" id="GO:0016787">
    <property type="term" value="F:hydrolase activity"/>
    <property type="evidence" value="ECO:0007669"/>
    <property type="project" value="UniProtKB-KW"/>
</dbReference>
<keyword evidence="2" id="KW-0378">Hydrolase</keyword>
<dbReference type="RefSeq" id="WP_134439732.1">
    <property type="nucleotide sequence ID" value="NZ_LXQC01000124.1"/>
</dbReference>
<dbReference type="OrthoDB" id="9770826at2"/>
<dbReference type="Gene3D" id="2.40.370.10">
    <property type="entry name" value="AttH-like domain"/>
    <property type="match status" value="2"/>
</dbReference>